<keyword evidence="8 17" id="KW-0418">Kinase</keyword>
<dbReference type="Pfam" id="PF00672">
    <property type="entry name" value="HAMP"/>
    <property type="match status" value="1"/>
</dbReference>
<dbReference type="Gene3D" id="3.30.565.10">
    <property type="entry name" value="Histidine kinase-like ATPase, C-terminal domain"/>
    <property type="match status" value="1"/>
</dbReference>
<evidence type="ECO:0000256" key="10">
    <source>
        <dbReference type="ARBA" id="ARBA00023012"/>
    </source>
</evidence>
<dbReference type="Pfam" id="PF16736">
    <property type="entry name" value="sCache_like"/>
    <property type="match status" value="1"/>
</dbReference>
<feature type="transmembrane region" description="Helical" evidence="13">
    <location>
        <begin position="33"/>
        <end position="56"/>
    </location>
</feature>
<keyword evidence="7" id="KW-0547">Nucleotide-binding</keyword>
<dbReference type="Gene3D" id="3.30.450.20">
    <property type="entry name" value="PAS domain"/>
    <property type="match status" value="2"/>
</dbReference>
<dbReference type="Gene3D" id="1.10.287.130">
    <property type="match status" value="1"/>
</dbReference>
<evidence type="ECO:0000256" key="9">
    <source>
        <dbReference type="ARBA" id="ARBA00022840"/>
    </source>
</evidence>
<keyword evidence="11 13" id="KW-0472">Membrane</keyword>
<dbReference type="CDD" id="cd00130">
    <property type="entry name" value="PAS"/>
    <property type="match status" value="1"/>
</dbReference>
<dbReference type="SUPFAM" id="SSF158472">
    <property type="entry name" value="HAMP domain-like"/>
    <property type="match status" value="1"/>
</dbReference>
<comment type="subcellular location">
    <subcellularLocation>
        <location evidence="2">Cell membrane</location>
    </subcellularLocation>
</comment>
<reference evidence="17" key="1">
    <citation type="journal article" date="2015" name="PeerJ">
        <title>First genomic representation of candidate bacterial phylum KSB3 points to enhanced environmental sensing as a trigger of wastewater bulking.</title>
        <authorList>
            <person name="Sekiguchi Y."/>
            <person name="Ohashi A."/>
            <person name="Parks D.H."/>
            <person name="Yamauchi T."/>
            <person name="Tyson G.W."/>
            <person name="Hugenholtz P."/>
        </authorList>
    </citation>
    <scope>NUCLEOTIDE SEQUENCE [LARGE SCALE GENOMIC DNA]</scope>
</reference>
<dbReference type="GO" id="GO:0004721">
    <property type="term" value="F:phosphoprotein phosphatase activity"/>
    <property type="evidence" value="ECO:0007669"/>
    <property type="project" value="TreeGrafter"/>
</dbReference>
<dbReference type="SMART" id="SM00304">
    <property type="entry name" value="HAMP"/>
    <property type="match status" value="1"/>
</dbReference>
<evidence type="ECO:0000256" key="4">
    <source>
        <dbReference type="ARBA" id="ARBA00022475"/>
    </source>
</evidence>
<gene>
    <name evidence="17" type="ORF">U14_01492</name>
</gene>
<dbReference type="CDD" id="cd00075">
    <property type="entry name" value="HATPase"/>
    <property type="match status" value="1"/>
</dbReference>
<feature type="domain" description="PAS" evidence="15">
    <location>
        <begin position="275"/>
        <end position="326"/>
    </location>
</feature>
<evidence type="ECO:0000259" key="15">
    <source>
        <dbReference type="PROSITE" id="PS50112"/>
    </source>
</evidence>
<keyword evidence="13" id="KW-0812">Transmembrane</keyword>
<dbReference type="SMART" id="SM00387">
    <property type="entry name" value="HATPase_c"/>
    <property type="match status" value="1"/>
</dbReference>
<keyword evidence="4" id="KW-1003">Cell membrane</keyword>
<evidence type="ECO:0000256" key="5">
    <source>
        <dbReference type="ARBA" id="ARBA00022553"/>
    </source>
</evidence>
<dbReference type="PANTHER" id="PTHR45453">
    <property type="entry name" value="PHOSPHATE REGULON SENSOR PROTEIN PHOR"/>
    <property type="match status" value="1"/>
</dbReference>
<evidence type="ECO:0000256" key="1">
    <source>
        <dbReference type="ARBA" id="ARBA00000085"/>
    </source>
</evidence>
<dbReference type="Pfam" id="PF00512">
    <property type="entry name" value="HisKA"/>
    <property type="match status" value="1"/>
</dbReference>
<keyword evidence="10" id="KW-0902">Two-component regulatory system</keyword>
<evidence type="ECO:0000256" key="3">
    <source>
        <dbReference type="ARBA" id="ARBA00012438"/>
    </source>
</evidence>
<evidence type="ECO:0000256" key="8">
    <source>
        <dbReference type="ARBA" id="ARBA00022777"/>
    </source>
</evidence>
<dbReference type="InterPro" id="IPR005467">
    <property type="entry name" value="His_kinase_dom"/>
</dbReference>
<dbReference type="InterPro" id="IPR003594">
    <property type="entry name" value="HATPase_dom"/>
</dbReference>
<dbReference type="Gene3D" id="6.10.340.10">
    <property type="match status" value="1"/>
</dbReference>
<dbReference type="SUPFAM" id="SSF55874">
    <property type="entry name" value="ATPase domain of HSP90 chaperone/DNA topoisomerase II/histidine kinase"/>
    <property type="match status" value="1"/>
</dbReference>
<keyword evidence="13" id="KW-1133">Transmembrane helix</keyword>
<dbReference type="GO" id="GO:0005524">
    <property type="term" value="F:ATP binding"/>
    <property type="evidence" value="ECO:0007669"/>
    <property type="project" value="UniProtKB-KW"/>
</dbReference>
<dbReference type="Proteomes" id="UP000030700">
    <property type="component" value="Unassembled WGS sequence"/>
</dbReference>
<dbReference type="SMART" id="SM00091">
    <property type="entry name" value="PAS"/>
    <property type="match status" value="1"/>
</dbReference>
<dbReference type="HOGENOM" id="CLU_000445_89_2_0"/>
<feature type="coiled-coil region" evidence="12">
    <location>
        <begin position="255"/>
        <end position="289"/>
    </location>
</feature>
<dbReference type="STRING" id="1499966.U14_01492"/>
<evidence type="ECO:0000256" key="12">
    <source>
        <dbReference type="SAM" id="Coils"/>
    </source>
</evidence>
<dbReference type="GO" id="GO:0016036">
    <property type="term" value="P:cellular response to phosphate starvation"/>
    <property type="evidence" value="ECO:0007669"/>
    <property type="project" value="TreeGrafter"/>
</dbReference>
<dbReference type="InterPro" id="IPR035965">
    <property type="entry name" value="PAS-like_dom_sf"/>
</dbReference>
<dbReference type="GO" id="GO:0005886">
    <property type="term" value="C:plasma membrane"/>
    <property type="evidence" value="ECO:0007669"/>
    <property type="project" value="UniProtKB-SubCell"/>
</dbReference>
<dbReference type="GO" id="GO:0000155">
    <property type="term" value="F:phosphorelay sensor kinase activity"/>
    <property type="evidence" value="ECO:0007669"/>
    <property type="project" value="InterPro"/>
</dbReference>
<dbReference type="InterPro" id="IPR003660">
    <property type="entry name" value="HAMP_dom"/>
</dbReference>
<accession>A0A0S6VS77</accession>
<protein>
    <recommendedName>
        <fullName evidence="3">histidine kinase</fullName>
        <ecNumber evidence="3">2.7.13.3</ecNumber>
    </recommendedName>
</protein>
<evidence type="ECO:0000256" key="13">
    <source>
        <dbReference type="SAM" id="Phobius"/>
    </source>
</evidence>
<dbReference type="InterPro" id="IPR004358">
    <property type="entry name" value="Sig_transdc_His_kin-like_C"/>
</dbReference>
<comment type="catalytic activity">
    <reaction evidence="1">
        <text>ATP + protein L-histidine = ADP + protein N-phospho-L-histidine.</text>
        <dbReference type="EC" id="2.7.13.3"/>
    </reaction>
</comment>
<dbReference type="NCBIfam" id="TIGR00229">
    <property type="entry name" value="sensory_box"/>
    <property type="match status" value="1"/>
</dbReference>
<dbReference type="SMART" id="SM00388">
    <property type="entry name" value="HisKA"/>
    <property type="match status" value="1"/>
</dbReference>
<keyword evidence="18" id="KW-1185">Reference proteome</keyword>
<evidence type="ECO:0000256" key="2">
    <source>
        <dbReference type="ARBA" id="ARBA00004236"/>
    </source>
</evidence>
<keyword evidence="6" id="KW-0808">Transferase</keyword>
<evidence type="ECO:0000256" key="7">
    <source>
        <dbReference type="ARBA" id="ARBA00022741"/>
    </source>
</evidence>
<dbReference type="NCBIfam" id="NF046044">
    <property type="entry name" value="PnpS"/>
    <property type="match status" value="1"/>
</dbReference>
<dbReference type="FunFam" id="1.10.287.130:FF:000008">
    <property type="entry name" value="Two-component sensor histidine kinase"/>
    <property type="match status" value="1"/>
</dbReference>
<dbReference type="CDD" id="cd06225">
    <property type="entry name" value="HAMP"/>
    <property type="match status" value="1"/>
</dbReference>
<dbReference type="Pfam" id="PF13426">
    <property type="entry name" value="PAS_9"/>
    <property type="match status" value="1"/>
</dbReference>
<dbReference type="SUPFAM" id="SSF55785">
    <property type="entry name" value="PYP-like sensor domain (PAS domain)"/>
    <property type="match status" value="1"/>
</dbReference>
<dbReference type="InterPro" id="IPR003661">
    <property type="entry name" value="HisK_dim/P_dom"/>
</dbReference>
<dbReference type="EC" id="2.7.13.3" evidence="3"/>
<dbReference type="PROSITE" id="PS50109">
    <property type="entry name" value="HIS_KIN"/>
    <property type="match status" value="1"/>
</dbReference>
<organism evidence="17">
    <name type="scientific">Candidatus Moduliflexus flocculans</name>
    <dbReference type="NCBI Taxonomy" id="1499966"/>
    <lineage>
        <taxon>Bacteria</taxon>
        <taxon>Candidatus Moduliflexota</taxon>
        <taxon>Candidatus Moduliflexia</taxon>
        <taxon>Candidatus Moduliflexales</taxon>
        <taxon>Candidatus Moduliflexaceae</taxon>
    </lineage>
</organism>
<dbReference type="CDD" id="cd00082">
    <property type="entry name" value="HisKA"/>
    <property type="match status" value="1"/>
</dbReference>
<dbReference type="PRINTS" id="PR00344">
    <property type="entry name" value="BCTRLSENSOR"/>
</dbReference>
<dbReference type="InterPro" id="IPR031967">
    <property type="entry name" value="PhoR_single_Cache-like_dom"/>
</dbReference>
<dbReference type="Pfam" id="PF02518">
    <property type="entry name" value="HATPase_c"/>
    <property type="match status" value="1"/>
</dbReference>
<evidence type="ECO:0000313" key="17">
    <source>
        <dbReference type="EMBL" id="GAK50264.1"/>
    </source>
</evidence>
<dbReference type="InterPro" id="IPR036890">
    <property type="entry name" value="HATPase_C_sf"/>
</dbReference>
<dbReference type="InterPro" id="IPR000014">
    <property type="entry name" value="PAS"/>
</dbReference>
<dbReference type="FunFam" id="3.30.565.10:FF:000006">
    <property type="entry name" value="Sensor histidine kinase WalK"/>
    <property type="match status" value="1"/>
</dbReference>
<evidence type="ECO:0000313" key="18">
    <source>
        <dbReference type="Proteomes" id="UP000030700"/>
    </source>
</evidence>
<proteinExistence type="predicted"/>
<keyword evidence="9" id="KW-0067">ATP-binding</keyword>
<dbReference type="InterPro" id="IPR036097">
    <property type="entry name" value="HisK_dim/P_sf"/>
</dbReference>
<name>A0A0S6VS77_9BACT</name>
<dbReference type="InterPro" id="IPR050351">
    <property type="entry name" value="BphY/WalK/GraS-like"/>
</dbReference>
<evidence type="ECO:0000256" key="11">
    <source>
        <dbReference type="ARBA" id="ARBA00023136"/>
    </source>
</evidence>
<dbReference type="PROSITE" id="PS50885">
    <property type="entry name" value="HAMP"/>
    <property type="match status" value="1"/>
</dbReference>
<evidence type="ECO:0000259" key="16">
    <source>
        <dbReference type="PROSITE" id="PS50885"/>
    </source>
</evidence>
<feature type="domain" description="Histidine kinase" evidence="14">
    <location>
        <begin position="399"/>
        <end position="618"/>
    </location>
</feature>
<dbReference type="EMBL" id="DF820456">
    <property type="protein sequence ID" value="GAK50264.1"/>
    <property type="molecule type" value="Genomic_DNA"/>
</dbReference>
<feature type="domain" description="HAMP" evidence="16">
    <location>
        <begin position="218"/>
        <end position="270"/>
    </location>
</feature>
<feature type="transmembrane region" description="Helical" evidence="13">
    <location>
        <begin position="198"/>
        <end position="220"/>
    </location>
</feature>
<dbReference type="SUPFAM" id="SSF47384">
    <property type="entry name" value="Homodimeric domain of signal transducing histidine kinase"/>
    <property type="match status" value="1"/>
</dbReference>
<keyword evidence="5" id="KW-0597">Phosphoprotein</keyword>
<sequence>MFAEAVRREFEPHKYQLFGEHSRKYMLLQHRKLIWQIYPSYLLIIMAALAAAALYISSATEKFYLRETQQRLEAHVKLFQSMLQEPFSPEQQERVNALCQTFGSTLGSRMTVILPSGQVIGDSMEDPAKMDNHGDRPEIQAALTDTIGISTRYSYTVKRQMMYVALPLKNNGQIAGIVRAALPVLTIQRALSLLDEKIVVAGVVIAMLAALVSFGIAYWINLPLQDIRKGAEQFASGHLQYRIYPAGSQEFMLLAEAMNQMATQLHDRIEQITQQRNELETMLASMVEAVIVVDQEERIVRCNQAAGKLFGFDVATVKNRSIQEVIRNIEIQRFLKATLNSQKPVEESIEIDFDGEQYLRAYGTLLKNGDPRIQGALLVFHDITRLKQLENMRREFVANVSHELKTPITSIKGFIETLQTGAISDLKAAPRFLEIIARNANRLETIINDLLSLSKIEQGEDSGQIALAQNNIIDVLRAAITSCAPKAAEKEIAITLDAPETLYGNVNADLLEQAVGNLLDNALQYSGPHSTVHVEGKRQDDQILISVKDTGCGVPAEHLPRLFERFYRVDKARSRNLGGTGLGLAIVKHIVQAHQGTVTVESTVGKGSVFTISLPVIENA</sequence>
<dbReference type="AlphaFoldDB" id="A0A0S6VS77"/>
<dbReference type="PANTHER" id="PTHR45453:SF1">
    <property type="entry name" value="PHOSPHATE REGULON SENSOR PROTEIN PHOR"/>
    <property type="match status" value="1"/>
</dbReference>
<keyword evidence="12" id="KW-0175">Coiled coil</keyword>
<evidence type="ECO:0000256" key="6">
    <source>
        <dbReference type="ARBA" id="ARBA00022679"/>
    </source>
</evidence>
<dbReference type="PROSITE" id="PS50112">
    <property type="entry name" value="PAS"/>
    <property type="match status" value="1"/>
</dbReference>
<evidence type="ECO:0000259" key="14">
    <source>
        <dbReference type="PROSITE" id="PS50109"/>
    </source>
</evidence>